<dbReference type="SMART" id="SM01383">
    <property type="entry name" value="Ribosomal_L2"/>
    <property type="match status" value="1"/>
</dbReference>
<dbReference type="InterPro" id="IPR014726">
    <property type="entry name" value="Ribosomal_uL2_dom3"/>
</dbReference>
<evidence type="ECO:0000256" key="3">
    <source>
        <dbReference type="ARBA" id="ARBA00023274"/>
    </source>
</evidence>
<dbReference type="Gene3D" id="2.30.30.30">
    <property type="match status" value="1"/>
</dbReference>
<dbReference type="NCBIfam" id="TIGR01171">
    <property type="entry name" value="rplB_bact"/>
    <property type="match status" value="1"/>
</dbReference>
<dbReference type="SUPFAM" id="SSF50249">
    <property type="entry name" value="Nucleic acid-binding proteins"/>
    <property type="match status" value="1"/>
</dbReference>
<organism evidence="7 9">
    <name type="scientific">Caulochytrium protostelioides</name>
    <dbReference type="NCBI Taxonomy" id="1555241"/>
    <lineage>
        <taxon>Eukaryota</taxon>
        <taxon>Fungi</taxon>
        <taxon>Fungi incertae sedis</taxon>
        <taxon>Chytridiomycota</taxon>
        <taxon>Chytridiomycota incertae sedis</taxon>
        <taxon>Chytridiomycetes</taxon>
        <taxon>Caulochytriales</taxon>
        <taxon>Caulochytriaceae</taxon>
        <taxon>Caulochytrium</taxon>
    </lineage>
</organism>
<dbReference type="Pfam" id="PF00181">
    <property type="entry name" value="Ribosomal_L2_N"/>
    <property type="match status" value="1"/>
</dbReference>
<dbReference type="SUPFAM" id="SSF50104">
    <property type="entry name" value="Translation proteins SH3-like domain"/>
    <property type="match status" value="1"/>
</dbReference>
<dbReference type="InterPro" id="IPR022669">
    <property type="entry name" value="Ribosomal_uL2_C"/>
</dbReference>
<dbReference type="Proteomes" id="UP000274922">
    <property type="component" value="Unassembled WGS sequence"/>
</dbReference>
<evidence type="ECO:0000313" key="9">
    <source>
        <dbReference type="Proteomes" id="UP000268535"/>
    </source>
</evidence>
<dbReference type="STRING" id="1555241.A0A4P9WV43"/>
<feature type="domain" description="Large ribosomal subunit protein uL2 C-terminal" evidence="5">
    <location>
        <begin position="211"/>
        <end position="339"/>
    </location>
</feature>
<keyword evidence="3" id="KW-0687">Ribonucleoprotein</keyword>
<evidence type="ECO:0000256" key="1">
    <source>
        <dbReference type="ARBA" id="ARBA00005636"/>
    </source>
</evidence>
<reference evidence="7" key="3">
    <citation type="submission" date="2018-08" db="EMBL/GenBank/DDBJ databases">
        <title>Leveraging single-cell genomics to expand the Fungal Tree of Life.</title>
        <authorList>
            <consortium name="DOE Joint Genome Institute"/>
            <person name="Ahrendt S.R."/>
            <person name="Quandt C.A."/>
            <person name="Ciobanu D."/>
            <person name="Clum A."/>
            <person name="Salamov A."/>
            <person name="Andreopoulos B."/>
            <person name="Cheng J.-F."/>
            <person name="Woyke T."/>
            <person name="Pelin A."/>
            <person name="Henrissat B."/>
            <person name="Reynolds N."/>
            <person name="Benny G.L."/>
            <person name="Smith M.E."/>
            <person name="James T.Y."/>
            <person name="Grigoriev I.V."/>
        </authorList>
    </citation>
    <scope>NUCLEOTIDE SEQUENCE</scope>
    <source>
        <strain evidence="7">ATCC 52028</strain>
    </source>
</reference>
<evidence type="ECO:0000256" key="2">
    <source>
        <dbReference type="ARBA" id="ARBA00022980"/>
    </source>
</evidence>
<dbReference type="EMBL" id="ML014319">
    <property type="protein sequence ID" value="RKO99108.1"/>
    <property type="molecule type" value="Genomic_DNA"/>
</dbReference>
<proteinExistence type="inferred from homology"/>
<dbReference type="Pfam" id="PF03947">
    <property type="entry name" value="Ribosomal_L2_C"/>
    <property type="match status" value="1"/>
</dbReference>
<feature type="region of interest" description="Disordered" evidence="4">
    <location>
        <begin position="311"/>
        <end position="344"/>
    </location>
</feature>
<evidence type="ECO:0000313" key="10">
    <source>
        <dbReference type="Proteomes" id="UP000274922"/>
    </source>
</evidence>
<dbReference type="InterPro" id="IPR012340">
    <property type="entry name" value="NA-bd_OB-fold"/>
</dbReference>
<evidence type="ECO:0000313" key="7">
    <source>
        <dbReference type="EMBL" id="RKO97174.1"/>
    </source>
</evidence>
<dbReference type="GO" id="GO:0016740">
    <property type="term" value="F:transferase activity"/>
    <property type="evidence" value="ECO:0007669"/>
    <property type="project" value="InterPro"/>
</dbReference>
<feature type="compositionally biased region" description="Basic residues" evidence="4">
    <location>
        <begin position="317"/>
        <end position="327"/>
    </location>
</feature>
<keyword evidence="10" id="KW-1185">Reference proteome</keyword>
<dbReference type="GO" id="GO:0003735">
    <property type="term" value="F:structural constituent of ribosome"/>
    <property type="evidence" value="ECO:0007669"/>
    <property type="project" value="InterPro"/>
</dbReference>
<dbReference type="PANTHER" id="PTHR13691:SF5">
    <property type="entry name" value="LARGE RIBOSOMAL SUBUNIT PROTEIN UL2M"/>
    <property type="match status" value="1"/>
</dbReference>
<feature type="non-terminal residue" evidence="7">
    <location>
        <position position="1"/>
    </location>
</feature>
<gene>
    <name evidence="7" type="ORF">CAUPRSCDRAFT_4318</name>
    <name evidence="8" type="ORF">CXG81DRAFT_4970</name>
</gene>
<dbReference type="EMBL" id="ML009379">
    <property type="protein sequence ID" value="RKO97174.1"/>
    <property type="molecule type" value="Genomic_DNA"/>
</dbReference>
<evidence type="ECO:0000256" key="4">
    <source>
        <dbReference type="SAM" id="MobiDB-lite"/>
    </source>
</evidence>
<dbReference type="SMART" id="SM01382">
    <property type="entry name" value="Ribosomal_L2_C"/>
    <property type="match status" value="1"/>
</dbReference>
<reference evidence="9 10" key="1">
    <citation type="journal article" date="2018" name="Nat. Microbiol.">
        <title>Leveraging single-cell genomics to expand the fungal tree of life.</title>
        <authorList>
            <person name="Ahrendt S.R."/>
            <person name="Quandt C.A."/>
            <person name="Ciobanu D."/>
            <person name="Clum A."/>
            <person name="Salamov A."/>
            <person name="Andreopoulos B."/>
            <person name="Cheng J.F."/>
            <person name="Woyke T."/>
            <person name="Pelin A."/>
            <person name="Henrissat B."/>
            <person name="Reynolds N.K."/>
            <person name="Benny G.L."/>
            <person name="Smith M.E."/>
            <person name="James T.Y."/>
            <person name="Grigoriev I.V."/>
        </authorList>
    </citation>
    <scope>NUCLEOTIDE SEQUENCE [LARGE SCALE GENOMIC DNA]</scope>
    <source>
        <strain evidence="9 10">ATCC 52028</strain>
    </source>
</reference>
<dbReference type="GO" id="GO:0005762">
    <property type="term" value="C:mitochondrial large ribosomal subunit"/>
    <property type="evidence" value="ECO:0007669"/>
    <property type="project" value="TreeGrafter"/>
</dbReference>
<keyword evidence="2" id="KW-0689">Ribosomal protein</keyword>
<feature type="non-terminal residue" evidence="7">
    <location>
        <position position="344"/>
    </location>
</feature>
<dbReference type="InterPro" id="IPR005880">
    <property type="entry name" value="Ribosomal_uL2_bac/org-type"/>
</dbReference>
<dbReference type="Proteomes" id="UP000268535">
    <property type="component" value="Unassembled WGS sequence"/>
</dbReference>
<dbReference type="GO" id="GO:0003723">
    <property type="term" value="F:RNA binding"/>
    <property type="evidence" value="ECO:0007669"/>
    <property type="project" value="InterPro"/>
</dbReference>
<dbReference type="PANTHER" id="PTHR13691">
    <property type="entry name" value="RIBOSOMAL PROTEIN L2"/>
    <property type="match status" value="1"/>
</dbReference>
<dbReference type="Gene3D" id="4.10.950.10">
    <property type="entry name" value="Ribosomal protein L2, domain 3"/>
    <property type="match status" value="1"/>
</dbReference>
<evidence type="ECO:0000259" key="6">
    <source>
        <dbReference type="SMART" id="SM01383"/>
    </source>
</evidence>
<feature type="domain" description="Large ribosomal subunit protein uL2 RNA-binding" evidence="6">
    <location>
        <begin position="112"/>
        <end position="188"/>
    </location>
</feature>
<dbReference type="InterPro" id="IPR014722">
    <property type="entry name" value="Rib_uL2_dom2"/>
</dbReference>
<evidence type="ECO:0000313" key="8">
    <source>
        <dbReference type="EMBL" id="RKO99108.1"/>
    </source>
</evidence>
<dbReference type="InterPro" id="IPR002171">
    <property type="entry name" value="Ribosomal_uL2"/>
</dbReference>
<dbReference type="GO" id="GO:0032543">
    <property type="term" value="P:mitochondrial translation"/>
    <property type="evidence" value="ECO:0007669"/>
    <property type="project" value="TreeGrafter"/>
</dbReference>
<accession>A0A4P9WV43</accession>
<name>A0A4P9WV43_9FUNG</name>
<sequence length="344" mass="37969">WLLSQLRHRTYVKKDSKARTRFLKKNAIFPYGPNVQATASGAPARAPLPGGTVLPAPARDVAENVFWKVVDGMKIYKDITPGIRHRRHPTREHLHKGGAVKRLSVGKRSSGGRNATGRITVRGRGAGHKTRLRHVDLLRMTPGAHQIVRLEYDPNRTGELALVRNLATNEFSYILRTNEMHVNQIIYSWRKYGLPTPATSGEPEMPRSVVMAPGNCLPLADIPVGTSVCFVSLSRDGPARLCRAAGTYAVVQQSTREHMAQVKLSSGEVRVIPNDACATLGTVSNPNHHLRVWGKAGARRHKGFRPKVRGMAMAPTHHPHGGKKQNKGGKAPRSPWGWKTKGWK</sequence>
<protein>
    <submittedName>
        <fullName evidence="7">Uncharacterized protein</fullName>
    </submittedName>
</protein>
<dbReference type="InterPro" id="IPR022666">
    <property type="entry name" value="Ribosomal_uL2_RNA-bd_dom"/>
</dbReference>
<comment type="similarity">
    <text evidence="1">Belongs to the universal ribosomal protein uL2 family.</text>
</comment>
<evidence type="ECO:0000259" key="5">
    <source>
        <dbReference type="SMART" id="SM01382"/>
    </source>
</evidence>
<dbReference type="OrthoDB" id="268576at2759"/>
<dbReference type="InterPro" id="IPR008991">
    <property type="entry name" value="Translation_prot_SH3-like_sf"/>
</dbReference>
<reference evidence="8" key="2">
    <citation type="submission" date="2018-04" db="EMBL/GenBank/DDBJ databases">
        <title>Leveraging single-cell genomics to expand the Fungal Tree of Life.</title>
        <authorList>
            <consortium name="DOE Joint Genome Institute"/>
            <person name="Ahrendt S.R."/>
            <person name="Quandt C.A."/>
            <person name="Ciobanu D."/>
            <person name="Clum A."/>
            <person name="Salamov A."/>
            <person name="Andreopoulos B."/>
            <person name="Cheng J.-F."/>
            <person name="Woyke T."/>
            <person name="Pelin A."/>
            <person name="Henrissat B."/>
            <person name="Benny G.L."/>
            <person name="Smith M.E."/>
            <person name="James T.Y."/>
            <person name="Grigoriev I.V."/>
        </authorList>
    </citation>
    <scope>NUCLEOTIDE SEQUENCE</scope>
    <source>
        <strain evidence="8">ATCC 52028</strain>
    </source>
</reference>
<dbReference type="AlphaFoldDB" id="A0A4P9WV43"/>
<feature type="region of interest" description="Disordered" evidence="4">
    <location>
        <begin position="105"/>
        <end position="126"/>
    </location>
</feature>
<dbReference type="Gene3D" id="2.40.50.140">
    <property type="entry name" value="Nucleic acid-binding proteins"/>
    <property type="match status" value="1"/>
</dbReference>